<evidence type="ECO:0000313" key="2">
    <source>
        <dbReference type="EMBL" id="MCF2501657.1"/>
    </source>
</evidence>
<feature type="transmembrane region" description="Helical" evidence="1">
    <location>
        <begin position="53"/>
        <end position="73"/>
    </location>
</feature>
<evidence type="ECO:0000313" key="3">
    <source>
        <dbReference type="EMBL" id="USJ31950.1"/>
    </source>
</evidence>
<protein>
    <submittedName>
        <fullName evidence="2">Uncharacterized protein</fullName>
    </submittedName>
</protein>
<dbReference type="EMBL" id="CP098805">
    <property type="protein sequence ID" value="USJ31950.1"/>
    <property type="molecule type" value="Genomic_DNA"/>
</dbReference>
<evidence type="ECO:0000313" key="5">
    <source>
        <dbReference type="Proteomes" id="UP001139411"/>
    </source>
</evidence>
<keyword evidence="1" id="KW-1133">Transmembrane helix</keyword>
<keyword evidence="1" id="KW-0472">Membrane</keyword>
<reference evidence="2" key="1">
    <citation type="submission" date="2022-01" db="EMBL/GenBank/DDBJ databases">
        <title>Novel species in genus Dyadobacter.</title>
        <authorList>
            <person name="Ma C."/>
        </authorList>
    </citation>
    <scope>NUCLEOTIDE SEQUENCE</scope>
    <source>
        <strain evidence="3">CY22</strain>
        <strain evidence="2">CY357</strain>
    </source>
</reference>
<evidence type="ECO:0000313" key="4">
    <source>
        <dbReference type="Proteomes" id="UP001055420"/>
    </source>
</evidence>
<accession>A0A9X1QJL7</accession>
<sequence>MSSNLDDKRRELFELHKAKLGTDMPLMRKPVEKVVVEKKVEQPKQPTSRKNKIKYAVIAVTGIVVVIELLFLAKEAGWLK</sequence>
<organism evidence="2 5">
    <name type="scientific">Dyadobacter chenhuakuii</name>
    <dbReference type="NCBI Taxonomy" id="2909339"/>
    <lineage>
        <taxon>Bacteria</taxon>
        <taxon>Pseudomonadati</taxon>
        <taxon>Bacteroidota</taxon>
        <taxon>Cytophagia</taxon>
        <taxon>Cytophagales</taxon>
        <taxon>Spirosomataceae</taxon>
        <taxon>Dyadobacter</taxon>
    </lineage>
</organism>
<evidence type="ECO:0000256" key="1">
    <source>
        <dbReference type="SAM" id="Phobius"/>
    </source>
</evidence>
<keyword evidence="1" id="KW-0812">Transmembrane</keyword>
<proteinExistence type="predicted"/>
<dbReference type="AlphaFoldDB" id="A0A9X1QJL7"/>
<dbReference type="RefSeq" id="WP_026631396.1">
    <property type="nucleotide sequence ID" value="NZ_CP098805.1"/>
</dbReference>
<keyword evidence="4" id="KW-1185">Reference proteome</keyword>
<dbReference type="Proteomes" id="UP001055420">
    <property type="component" value="Chromosome"/>
</dbReference>
<name>A0A9X1QJL7_9BACT</name>
<dbReference type="Proteomes" id="UP001139411">
    <property type="component" value="Unassembled WGS sequence"/>
</dbReference>
<dbReference type="EMBL" id="JAKFFV010000025">
    <property type="protein sequence ID" value="MCF2501657.1"/>
    <property type="molecule type" value="Genomic_DNA"/>
</dbReference>
<gene>
    <name evidence="2" type="ORF">L0661_25290</name>
    <name evidence="3" type="ORF">NFI80_04260</name>
</gene>